<dbReference type="CDD" id="cd07377">
    <property type="entry name" value="WHTH_GntR"/>
    <property type="match status" value="1"/>
</dbReference>
<evidence type="ECO:0000313" key="8">
    <source>
        <dbReference type="Proteomes" id="UP000252669"/>
    </source>
</evidence>
<comment type="caution">
    <text evidence="7">The sequence shown here is derived from an EMBL/GenBank/DDBJ whole genome shotgun (WGS) entry which is preliminary data.</text>
</comment>
<evidence type="ECO:0000256" key="2">
    <source>
        <dbReference type="ARBA" id="ARBA00022898"/>
    </source>
</evidence>
<dbReference type="SMART" id="SM00345">
    <property type="entry name" value="HTH_GNTR"/>
    <property type="match status" value="1"/>
</dbReference>
<evidence type="ECO:0000313" key="7">
    <source>
        <dbReference type="EMBL" id="RBQ28247.1"/>
    </source>
</evidence>
<keyword evidence="4" id="KW-0238">DNA-binding</keyword>
<dbReference type="EMBL" id="PDKB01000019">
    <property type="protein sequence ID" value="RBQ28247.1"/>
    <property type="molecule type" value="Genomic_DNA"/>
</dbReference>
<dbReference type="PRINTS" id="PR00035">
    <property type="entry name" value="HTHGNTR"/>
</dbReference>
<dbReference type="PANTHER" id="PTHR46577">
    <property type="entry name" value="HTH-TYPE TRANSCRIPTIONAL REGULATORY PROTEIN GABR"/>
    <property type="match status" value="1"/>
</dbReference>
<dbReference type="SUPFAM" id="SSF46785">
    <property type="entry name" value="Winged helix' DNA-binding domain"/>
    <property type="match status" value="1"/>
</dbReference>
<feature type="domain" description="HTH gntR-type" evidence="6">
    <location>
        <begin position="9"/>
        <end position="76"/>
    </location>
</feature>
<dbReference type="Pfam" id="PF00392">
    <property type="entry name" value="GntR"/>
    <property type="match status" value="1"/>
</dbReference>
<name>A0A366MQE2_9BACT</name>
<accession>A0A366MQE2</accession>
<dbReference type="InterPro" id="IPR036390">
    <property type="entry name" value="WH_DNA-bd_sf"/>
</dbReference>
<keyword evidence="3" id="KW-0805">Transcription regulation</keyword>
<dbReference type="PROSITE" id="PS50949">
    <property type="entry name" value="HTH_GNTR"/>
    <property type="match status" value="1"/>
</dbReference>
<dbReference type="GO" id="GO:0030170">
    <property type="term" value="F:pyridoxal phosphate binding"/>
    <property type="evidence" value="ECO:0007669"/>
    <property type="project" value="InterPro"/>
</dbReference>
<dbReference type="Proteomes" id="UP000252669">
    <property type="component" value="Unassembled WGS sequence"/>
</dbReference>
<keyword evidence="2" id="KW-0663">Pyridoxal phosphate</keyword>
<dbReference type="GO" id="GO:0003700">
    <property type="term" value="F:DNA-binding transcription factor activity"/>
    <property type="evidence" value="ECO:0007669"/>
    <property type="project" value="InterPro"/>
</dbReference>
<dbReference type="InterPro" id="IPR036388">
    <property type="entry name" value="WH-like_DNA-bd_sf"/>
</dbReference>
<dbReference type="InterPro" id="IPR004839">
    <property type="entry name" value="Aminotransferase_I/II_large"/>
</dbReference>
<dbReference type="InterPro" id="IPR015424">
    <property type="entry name" value="PyrdxlP-dep_Trfase"/>
</dbReference>
<evidence type="ECO:0000256" key="3">
    <source>
        <dbReference type="ARBA" id="ARBA00023015"/>
    </source>
</evidence>
<keyword evidence="5" id="KW-0804">Transcription</keyword>
<dbReference type="InterPro" id="IPR015421">
    <property type="entry name" value="PyrdxlP-dep_Trfase_major"/>
</dbReference>
<dbReference type="InterPro" id="IPR051446">
    <property type="entry name" value="HTH_trans_reg/aminotransferase"/>
</dbReference>
<dbReference type="RefSeq" id="WP_113895116.1">
    <property type="nucleotide sequence ID" value="NZ_JANJGA010000018.1"/>
</dbReference>
<organism evidence="7 8">
    <name type="scientific">Aliarcobacter vitoriensis</name>
    <dbReference type="NCBI Taxonomy" id="2011099"/>
    <lineage>
        <taxon>Bacteria</taxon>
        <taxon>Pseudomonadati</taxon>
        <taxon>Campylobacterota</taxon>
        <taxon>Epsilonproteobacteria</taxon>
        <taxon>Campylobacterales</taxon>
        <taxon>Arcobacteraceae</taxon>
        <taxon>Aliarcobacter</taxon>
    </lineage>
</organism>
<dbReference type="AlphaFoldDB" id="A0A366MQE2"/>
<protein>
    <submittedName>
        <fullName evidence="7">GntR family transcriptional regulator</fullName>
    </submittedName>
</protein>
<evidence type="ECO:0000256" key="4">
    <source>
        <dbReference type="ARBA" id="ARBA00023125"/>
    </source>
</evidence>
<gene>
    <name evidence="7" type="ORF">CRU91_10165</name>
</gene>
<dbReference type="PANTHER" id="PTHR46577:SF1">
    <property type="entry name" value="HTH-TYPE TRANSCRIPTIONAL REGULATORY PROTEIN GABR"/>
    <property type="match status" value="1"/>
</dbReference>
<reference evidence="7 8" key="1">
    <citation type="submission" date="2017-10" db="EMBL/GenBank/DDBJ databases">
        <title>Genomics of the genus Arcobacter.</title>
        <authorList>
            <person name="Perez-Cataluna A."/>
            <person name="Figueras M.J."/>
        </authorList>
    </citation>
    <scope>NUCLEOTIDE SEQUENCE [LARGE SCALE GENOMIC DNA]</scope>
    <source>
        <strain evidence="7 8">CECT 9230</strain>
    </source>
</reference>
<dbReference type="CDD" id="cd00609">
    <property type="entry name" value="AAT_like"/>
    <property type="match status" value="1"/>
</dbReference>
<dbReference type="Pfam" id="PF00155">
    <property type="entry name" value="Aminotran_1_2"/>
    <property type="match status" value="1"/>
</dbReference>
<dbReference type="Gene3D" id="1.10.10.10">
    <property type="entry name" value="Winged helix-like DNA-binding domain superfamily/Winged helix DNA-binding domain"/>
    <property type="match status" value="1"/>
</dbReference>
<comment type="similarity">
    <text evidence="1">In the C-terminal section; belongs to the class-I pyridoxal-phosphate-dependent aminotransferase family.</text>
</comment>
<sequence>MYKFEQNQTPLYLQLYNQIKEDIETKLKAGAKLPSIRKLSNEYNLSKTTVQTAYNQLYAEGYIESKKNSGYFICEDIIQNFQINLDNKERDVIEDNSYKIDFFPASLSKNSFPKQTWSKLYNKVIKDDIHYGIYHDIQGELELREELAKYLSSSRNVICKPEQIILTSGFTDSLFIVSTILKSFTKKVAVEKPCYKTARKVFELQDFEIEDISINQNGLDLSLLQNISSKALYLTPSHQFPTGVTIPISNRIKLLNWAKENSVFIIEDDYDSELSYYNRPIPSMQGLDNFGNVIYLGTFSKALSPALRISYIVLPTKLLHIYKKSFDFRFSQISIDIQKTLTLFLKEGYWDKHLRKIRNINRKKHHIMKDYLKEFLGDDIKILREGSGLNILIKPTFTMNLDLLEELCLKNKIKIYFKEFLDLEKVIALGFGGFEEFEIKDAIKTFSKIWFEAKKQNLMYDNN</sequence>
<keyword evidence="8" id="KW-1185">Reference proteome</keyword>
<evidence type="ECO:0000256" key="5">
    <source>
        <dbReference type="ARBA" id="ARBA00023163"/>
    </source>
</evidence>
<dbReference type="GO" id="GO:0003677">
    <property type="term" value="F:DNA binding"/>
    <property type="evidence" value="ECO:0007669"/>
    <property type="project" value="UniProtKB-KW"/>
</dbReference>
<dbReference type="InterPro" id="IPR000524">
    <property type="entry name" value="Tscrpt_reg_HTH_GntR"/>
</dbReference>
<evidence type="ECO:0000259" key="6">
    <source>
        <dbReference type="PROSITE" id="PS50949"/>
    </source>
</evidence>
<evidence type="ECO:0000256" key="1">
    <source>
        <dbReference type="ARBA" id="ARBA00005384"/>
    </source>
</evidence>
<proteinExistence type="inferred from homology"/>
<dbReference type="OrthoDB" id="9808770at2"/>
<dbReference type="Gene3D" id="3.40.640.10">
    <property type="entry name" value="Type I PLP-dependent aspartate aminotransferase-like (Major domain)"/>
    <property type="match status" value="1"/>
</dbReference>
<dbReference type="SUPFAM" id="SSF53383">
    <property type="entry name" value="PLP-dependent transferases"/>
    <property type="match status" value="1"/>
</dbReference>